<keyword evidence="1" id="KW-1133">Transmembrane helix</keyword>
<dbReference type="GO" id="GO:0005886">
    <property type="term" value="C:plasma membrane"/>
    <property type="evidence" value="ECO:0007669"/>
    <property type="project" value="UniProtKB-SubCell"/>
</dbReference>
<dbReference type="HAMAP" id="MF_02088">
    <property type="entry name" value="Q_prec_transport"/>
    <property type="match status" value="1"/>
</dbReference>
<dbReference type="PANTHER" id="PTHR34300:SF2">
    <property type="entry name" value="QUEUOSINE PRECURSOR TRANSPORTER-RELATED"/>
    <property type="match status" value="1"/>
</dbReference>
<comment type="caution">
    <text evidence="2">The sequence shown here is derived from an EMBL/GenBank/DDBJ whole genome shotgun (WGS) entry which is preliminary data.</text>
</comment>
<dbReference type="AlphaFoldDB" id="A0A194AK25"/>
<feature type="transmembrane region" description="Helical" evidence="1">
    <location>
        <begin position="119"/>
        <end position="139"/>
    </location>
</feature>
<keyword evidence="1" id="KW-0813">Transport</keyword>
<feature type="transmembrane region" description="Helical" evidence="1">
    <location>
        <begin position="86"/>
        <end position="107"/>
    </location>
</feature>
<keyword evidence="1" id="KW-0472">Membrane</keyword>
<evidence type="ECO:0000313" key="3">
    <source>
        <dbReference type="Proteomes" id="UP000095200"/>
    </source>
</evidence>
<keyword evidence="3" id="KW-1185">Reference proteome</keyword>
<sequence length="234" mass="26183">MIGNEILWTGFALLDLAAVLAVFRFFGRAGLLAMIVFSLLTCNIQVIKTVQLFGITTTLGNVLYASVFLSTDILGEFYGKKAAQQGVLLGFTALILVTVYMHIALYFTPAANDFAQPHLQAIFGFMPRIALGSMLAYLVSQWHDVWAFHLLKSWTRGKYLWIRNNGSTLISQALDTLVFCTIAFWGVFETSVWVQIVLSTYLMKTIMGILDTPFIYLARHIHKGRPETEKQASA</sequence>
<organism evidence="2 3">
    <name type="scientific">Desulfoplanes formicivorans</name>
    <dbReference type="NCBI Taxonomy" id="1592317"/>
    <lineage>
        <taxon>Bacteria</taxon>
        <taxon>Pseudomonadati</taxon>
        <taxon>Thermodesulfobacteriota</taxon>
        <taxon>Desulfovibrionia</taxon>
        <taxon>Desulfovibrionales</taxon>
        <taxon>Desulfoplanaceae</taxon>
        <taxon>Desulfoplanes</taxon>
    </lineage>
</organism>
<feature type="transmembrane region" description="Helical" evidence="1">
    <location>
        <begin position="30"/>
        <end position="47"/>
    </location>
</feature>
<dbReference type="NCBIfam" id="TIGR00697">
    <property type="entry name" value="queuosine precursor transporter"/>
    <property type="match status" value="1"/>
</dbReference>
<keyword evidence="1" id="KW-1003">Cell membrane</keyword>
<feature type="transmembrane region" description="Helical" evidence="1">
    <location>
        <begin position="53"/>
        <end position="74"/>
    </location>
</feature>
<evidence type="ECO:0000256" key="1">
    <source>
        <dbReference type="HAMAP-Rule" id="MF_02088"/>
    </source>
</evidence>
<keyword evidence="1" id="KW-0812">Transmembrane</keyword>
<comment type="function">
    <text evidence="1">Involved in the import of queuosine (Q) precursors, required for Q precursor salvage.</text>
</comment>
<dbReference type="GO" id="GO:0022857">
    <property type="term" value="F:transmembrane transporter activity"/>
    <property type="evidence" value="ECO:0007669"/>
    <property type="project" value="UniProtKB-UniRule"/>
</dbReference>
<name>A0A194AK25_9BACT</name>
<gene>
    <name evidence="2" type="ORF">DPF_2394</name>
</gene>
<reference evidence="3" key="1">
    <citation type="submission" date="2016-06" db="EMBL/GenBank/DDBJ databases">
        <title>Draft genome sequence of Desulfoplanes formicivorans strain Pf12B.</title>
        <authorList>
            <person name="Watanabe M."/>
            <person name="Kojima H."/>
            <person name="Fukui M."/>
        </authorList>
    </citation>
    <scope>NUCLEOTIDE SEQUENCE [LARGE SCALE GENOMIC DNA]</scope>
    <source>
        <strain evidence="3">Pf12B</strain>
    </source>
</reference>
<accession>A0A194AK25</accession>
<dbReference type="InterPro" id="IPR003744">
    <property type="entry name" value="YhhQ"/>
</dbReference>
<evidence type="ECO:0000313" key="2">
    <source>
        <dbReference type="EMBL" id="GAU09663.1"/>
    </source>
</evidence>
<dbReference type="Pfam" id="PF02592">
    <property type="entry name" value="Vut_1"/>
    <property type="match status" value="1"/>
</dbReference>
<proteinExistence type="inferred from homology"/>
<dbReference type="EMBL" id="BDFE01000020">
    <property type="protein sequence ID" value="GAU09663.1"/>
    <property type="molecule type" value="Genomic_DNA"/>
</dbReference>
<dbReference type="RefSeq" id="WP_069859917.1">
    <property type="nucleotide sequence ID" value="NZ_BDFE01000020.1"/>
</dbReference>
<comment type="subcellular location">
    <subcellularLocation>
        <location evidence="1">Cell membrane</location>
        <topology evidence="1">Multi-pass membrane protein</topology>
    </subcellularLocation>
</comment>
<dbReference type="Proteomes" id="UP000095200">
    <property type="component" value="Unassembled WGS sequence"/>
</dbReference>
<protein>
    <recommendedName>
        <fullName evidence="1">Probable queuosine precursor transporter</fullName>
        <shortName evidence="1">Q precursor transporter</shortName>
    </recommendedName>
</protein>
<dbReference type="PANTHER" id="PTHR34300">
    <property type="entry name" value="QUEUOSINE PRECURSOR TRANSPORTER-RELATED"/>
    <property type="match status" value="1"/>
</dbReference>
<dbReference type="OrthoDB" id="7065604at2"/>
<comment type="similarity">
    <text evidence="1">Belongs to the vitamin uptake transporter (VUT/ECF) (TC 2.A.88) family. Q precursor transporter subfamily.</text>
</comment>